<dbReference type="Proteomes" id="UP000282076">
    <property type="component" value="Unassembled WGS sequence"/>
</dbReference>
<evidence type="ECO:0000256" key="3">
    <source>
        <dbReference type="ARBA" id="ARBA00022448"/>
    </source>
</evidence>
<evidence type="ECO:0000256" key="1">
    <source>
        <dbReference type="ARBA" id="ARBA00004196"/>
    </source>
</evidence>
<dbReference type="AlphaFoldDB" id="A0A494XMJ3"/>
<dbReference type="PANTHER" id="PTHR43649">
    <property type="entry name" value="ARABINOSE-BINDING PROTEIN-RELATED"/>
    <property type="match status" value="1"/>
</dbReference>
<evidence type="ECO:0000313" key="6">
    <source>
        <dbReference type="Proteomes" id="UP000282076"/>
    </source>
</evidence>
<protein>
    <submittedName>
        <fullName evidence="5">Extracellular solute-binding protein</fullName>
    </submittedName>
</protein>
<dbReference type="Pfam" id="PF13416">
    <property type="entry name" value="SBP_bac_8"/>
    <property type="match status" value="1"/>
</dbReference>
<organism evidence="5 6">
    <name type="scientific">Cohnella endophytica</name>
    <dbReference type="NCBI Taxonomy" id="2419778"/>
    <lineage>
        <taxon>Bacteria</taxon>
        <taxon>Bacillati</taxon>
        <taxon>Bacillota</taxon>
        <taxon>Bacilli</taxon>
        <taxon>Bacillales</taxon>
        <taxon>Paenibacillaceae</taxon>
        <taxon>Cohnella</taxon>
    </lineage>
</organism>
<gene>
    <name evidence="5" type="ORF">D7Z26_18945</name>
</gene>
<keyword evidence="4" id="KW-0732">Signal</keyword>
<dbReference type="InterPro" id="IPR006059">
    <property type="entry name" value="SBP"/>
</dbReference>
<evidence type="ECO:0000256" key="2">
    <source>
        <dbReference type="ARBA" id="ARBA00008520"/>
    </source>
</evidence>
<dbReference type="CDD" id="cd13585">
    <property type="entry name" value="PBP2_TMBP_like"/>
    <property type="match status" value="1"/>
</dbReference>
<dbReference type="Gene3D" id="3.40.190.10">
    <property type="entry name" value="Periplasmic binding protein-like II"/>
    <property type="match status" value="1"/>
</dbReference>
<comment type="subcellular location">
    <subcellularLocation>
        <location evidence="1">Cell envelope</location>
    </subcellularLocation>
</comment>
<proteinExistence type="inferred from homology"/>
<reference evidence="5 6" key="1">
    <citation type="submission" date="2018-10" db="EMBL/GenBank/DDBJ databases">
        <title>Cohnella sp. M2MS4P-1, whole genome shotgun sequence.</title>
        <authorList>
            <person name="Tuo L."/>
        </authorList>
    </citation>
    <scope>NUCLEOTIDE SEQUENCE [LARGE SCALE GENOMIC DNA]</scope>
    <source>
        <strain evidence="5 6">M2MS4P-1</strain>
    </source>
</reference>
<sequence length="474" mass="52049">MALSCRELNEKKGSVVIMMIRLSSRGKIGFIMLCILALFVTACGSNKGNAPSSGAESSSGTTASNDPASIKAKVTFMQWGTQEEVNQTKELLKKFNEKYPNIKVEVSSKDWETYWTAITAQAASGTLPDIYKMDEAYLDKYAKLGAMKDLTSLMSEHSFDVDAFEPSVLHKLQQSGKQYALPRDANTIVVFYNKKLFADEKTNPRGAPVPTSEMSWDEFIQIAKQMTLDKKGRTAADSDFDKSSTSQWGLVMDAAGSADSVLESQLWSNGARLVNDDQSFAMNSPEGLEVLNKFRSFIVDDHVVPSSSQVKSISPDPFLSLATGKVAISFGGSWNTSEYKVANIDFEAILPPKFKEEKTVVQVSGYGMNPKTNNEEAAWILLNWLTGSEGQIALAEQGQSIPANKQAVDTYLAIQDGYNKQVFIDSQKYVIPVPFFDGKENLLWDIIPQMLSNPLSGKGDIQQAVKDIGASYGK</sequence>
<comment type="similarity">
    <text evidence="2">Belongs to the bacterial solute-binding protein 1 family.</text>
</comment>
<comment type="caution">
    <text evidence="5">The sequence shown here is derived from an EMBL/GenBank/DDBJ whole genome shotgun (WGS) entry which is preliminary data.</text>
</comment>
<dbReference type="InterPro" id="IPR050490">
    <property type="entry name" value="Bact_solute-bd_prot1"/>
</dbReference>
<keyword evidence="3" id="KW-0813">Transport</keyword>
<accession>A0A494XMJ3</accession>
<name>A0A494XMJ3_9BACL</name>
<dbReference type="EMBL" id="RBZM01000008">
    <property type="protein sequence ID" value="RKP49906.1"/>
    <property type="molecule type" value="Genomic_DNA"/>
</dbReference>
<dbReference type="GO" id="GO:0030313">
    <property type="term" value="C:cell envelope"/>
    <property type="evidence" value="ECO:0007669"/>
    <property type="project" value="UniProtKB-SubCell"/>
</dbReference>
<dbReference type="PANTHER" id="PTHR43649:SF31">
    <property type="entry name" value="SN-GLYCEROL-3-PHOSPHATE-BINDING PERIPLASMIC PROTEIN UGPB"/>
    <property type="match status" value="1"/>
</dbReference>
<keyword evidence="6" id="KW-1185">Reference proteome</keyword>
<evidence type="ECO:0000256" key="4">
    <source>
        <dbReference type="ARBA" id="ARBA00022729"/>
    </source>
</evidence>
<evidence type="ECO:0000313" key="5">
    <source>
        <dbReference type="EMBL" id="RKP49906.1"/>
    </source>
</evidence>
<dbReference type="SUPFAM" id="SSF53850">
    <property type="entry name" value="Periplasmic binding protein-like II"/>
    <property type="match status" value="1"/>
</dbReference>